<accession>A0A382VSI2</accession>
<proteinExistence type="predicted"/>
<dbReference type="GO" id="GO:0003677">
    <property type="term" value="F:DNA binding"/>
    <property type="evidence" value="ECO:0007669"/>
    <property type="project" value="UniProtKB-KW"/>
</dbReference>
<dbReference type="GO" id="GO:0006284">
    <property type="term" value="P:base-excision repair"/>
    <property type="evidence" value="ECO:0007669"/>
    <property type="project" value="InterPro"/>
</dbReference>
<dbReference type="Gene3D" id="3.40.470.10">
    <property type="entry name" value="Uracil-DNA glycosylase-like domain"/>
    <property type="match status" value="1"/>
</dbReference>
<dbReference type="InterPro" id="IPR036895">
    <property type="entry name" value="Uracil-DNA_glycosylase-like_sf"/>
</dbReference>
<reference evidence="5" key="1">
    <citation type="submission" date="2018-05" db="EMBL/GenBank/DDBJ databases">
        <authorList>
            <person name="Lanie J.A."/>
            <person name="Ng W.-L."/>
            <person name="Kazmierczak K.M."/>
            <person name="Andrzejewski T.M."/>
            <person name="Davidsen T.M."/>
            <person name="Wayne K.J."/>
            <person name="Tettelin H."/>
            <person name="Glass J.I."/>
            <person name="Rusch D."/>
            <person name="Podicherti R."/>
            <person name="Tsui H.-C.T."/>
            <person name="Winkler M.E."/>
        </authorList>
    </citation>
    <scope>NUCLEOTIDE SEQUENCE</scope>
</reference>
<protein>
    <recommendedName>
        <fullName evidence="6">Uracil-DNA glycosylase-like domain-containing protein</fullName>
    </recommendedName>
</protein>
<evidence type="ECO:0000256" key="4">
    <source>
        <dbReference type="ARBA" id="ARBA00023204"/>
    </source>
</evidence>
<dbReference type="AlphaFoldDB" id="A0A382VSI2"/>
<feature type="non-terminal residue" evidence="5">
    <location>
        <position position="72"/>
    </location>
</feature>
<evidence type="ECO:0000256" key="2">
    <source>
        <dbReference type="ARBA" id="ARBA00022801"/>
    </source>
</evidence>
<evidence type="ECO:0000256" key="1">
    <source>
        <dbReference type="ARBA" id="ARBA00022763"/>
    </source>
</evidence>
<gene>
    <name evidence="5" type="ORF">METZ01_LOCUS402321</name>
</gene>
<dbReference type="SUPFAM" id="SSF52141">
    <property type="entry name" value="Uracil-DNA glycosylase-like"/>
    <property type="match status" value="1"/>
</dbReference>
<dbReference type="EMBL" id="UINC01154276">
    <property type="protein sequence ID" value="SVD49467.1"/>
    <property type="molecule type" value="Genomic_DNA"/>
</dbReference>
<organism evidence="5">
    <name type="scientific">marine metagenome</name>
    <dbReference type="NCBI Taxonomy" id="408172"/>
    <lineage>
        <taxon>unclassified sequences</taxon>
        <taxon>metagenomes</taxon>
        <taxon>ecological metagenomes</taxon>
    </lineage>
</organism>
<sequence>MATRSPSPVSVARNLGRIVDRLSFASPVSHVYNPLAYAFDAHKSYIERYYNPHAEVLLVGMNPGPWGMVQTG</sequence>
<keyword evidence="2" id="KW-0378">Hydrolase</keyword>
<keyword evidence="4" id="KW-0234">DNA repair</keyword>
<dbReference type="GO" id="GO:0000703">
    <property type="term" value="F:oxidized pyrimidine nucleobase lesion DNA N-glycosylase activity"/>
    <property type="evidence" value="ECO:0007669"/>
    <property type="project" value="TreeGrafter"/>
</dbReference>
<evidence type="ECO:0000313" key="5">
    <source>
        <dbReference type="EMBL" id="SVD49467.1"/>
    </source>
</evidence>
<dbReference type="PANTHER" id="PTHR13235">
    <property type="entry name" value="SINGLE-STRAND SELECTIVE MONOFUNCTIONAL URACIL DNA GLYCOSYLASE"/>
    <property type="match status" value="1"/>
</dbReference>
<keyword evidence="1" id="KW-0227">DNA damage</keyword>
<keyword evidence="3" id="KW-0238">DNA-binding</keyword>
<dbReference type="GO" id="GO:0017065">
    <property type="term" value="F:single-strand selective uracil DNA N-glycosylase activity"/>
    <property type="evidence" value="ECO:0007669"/>
    <property type="project" value="InterPro"/>
</dbReference>
<evidence type="ECO:0008006" key="6">
    <source>
        <dbReference type="Google" id="ProtNLM"/>
    </source>
</evidence>
<dbReference type="PANTHER" id="PTHR13235:SF2">
    <property type="entry name" value="SINGLE-STRAND SELECTIVE MONOFUNCTIONAL URACIL DNA GLYCOSYLASE"/>
    <property type="match status" value="1"/>
</dbReference>
<evidence type="ECO:0000256" key="3">
    <source>
        <dbReference type="ARBA" id="ARBA00023125"/>
    </source>
</evidence>
<dbReference type="InterPro" id="IPR039134">
    <property type="entry name" value="SMUG1"/>
</dbReference>
<name>A0A382VSI2_9ZZZZ</name>